<dbReference type="InterPro" id="IPR006439">
    <property type="entry name" value="HAD-SF_hydro_IA"/>
</dbReference>
<dbReference type="Gene3D" id="1.10.150.240">
    <property type="entry name" value="Putative phosphatase, domain 2"/>
    <property type="match status" value="1"/>
</dbReference>
<dbReference type="SFLD" id="SFLDS00003">
    <property type="entry name" value="Haloacid_Dehalogenase"/>
    <property type="match status" value="1"/>
</dbReference>
<dbReference type="InterPro" id="IPR036412">
    <property type="entry name" value="HAD-like_sf"/>
</dbReference>
<dbReference type="InterPro" id="IPR023198">
    <property type="entry name" value="PGP-like_dom2"/>
</dbReference>
<dbReference type="Gene3D" id="3.40.50.1000">
    <property type="entry name" value="HAD superfamily/HAD-like"/>
    <property type="match status" value="1"/>
</dbReference>
<evidence type="ECO:0000313" key="1">
    <source>
        <dbReference type="EMBL" id="MCO5725213.1"/>
    </source>
</evidence>
<dbReference type="PRINTS" id="PR00413">
    <property type="entry name" value="HADHALOGNASE"/>
</dbReference>
<accession>A0ABT1B0U7</accession>
<dbReference type="NCBIfam" id="TIGR02254">
    <property type="entry name" value="YjjG_YfnB"/>
    <property type="match status" value="1"/>
</dbReference>
<reference evidence="1 2" key="1">
    <citation type="submission" date="2022-06" db="EMBL/GenBank/DDBJ databases">
        <authorList>
            <person name="Xuan X."/>
        </authorList>
    </citation>
    <scope>NUCLEOTIDE SEQUENCE [LARGE SCALE GENOMIC DNA]</scope>
    <source>
        <strain evidence="1 2">2V75</strain>
    </source>
</reference>
<sequence length="229" mass="26429">MLKQPISDVFFDLDHTLWDFERNSALTYDGLFRQHGIGVGLEEFLRHYVPLNLWFWKQYREGRISQETLRYERLKTAFDRLGYPVSDSQIGQLSRGYLEGLTTHTHLVPYCLEVLEYLSGRYRLHIITNGFEEVQSRKLKNSKIEHYFREVVNADRAGAKKPDPRIFRVALEAAGIDPQQGVMIGDSTEADILGARAVGLQALHYNVHGEAGHAFCPIIYDLREIKTFL</sequence>
<dbReference type="RefSeq" id="WP_252741590.1">
    <property type="nucleotide sequence ID" value="NZ_JAMXIB010000007.1"/>
</dbReference>
<organism evidence="1 2">
    <name type="scientific">Robiginitalea marina</name>
    <dbReference type="NCBI Taxonomy" id="2954105"/>
    <lineage>
        <taxon>Bacteria</taxon>
        <taxon>Pseudomonadati</taxon>
        <taxon>Bacteroidota</taxon>
        <taxon>Flavobacteriia</taxon>
        <taxon>Flavobacteriales</taxon>
        <taxon>Flavobacteriaceae</taxon>
        <taxon>Robiginitalea</taxon>
    </lineage>
</organism>
<dbReference type="InterPro" id="IPR011951">
    <property type="entry name" value="HAD-SF_hydro_IA_YjjG/PynA"/>
</dbReference>
<dbReference type="NCBIfam" id="TIGR01509">
    <property type="entry name" value="HAD-SF-IA-v3"/>
    <property type="match status" value="1"/>
</dbReference>
<dbReference type="PANTHER" id="PTHR47478">
    <property type="match status" value="1"/>
</dbReference>
<dbReference type="InterPro" id="IPR041492">
    <property type="entry name" value="HAD_2"/>
</dbReference>
<comment type="caution">
    <text evidence="1">The sequence shown here is derived from an EMBL/GenBank/DDBJ whole genome shotgun (WGS) entry which is preliminary data.</text>
</comment>
<dbReference type="Pfam" id="PF13419">
    <property type="entry name" value="HAD_2"/>
    <property type="match status" value="1"/>
</dbReference>
<dbReference type="InterPro" id="IPR052550">
    <property type="entry name" value="Pyrimidine_5'-ntase_YjjG"/>
</dbReference>
<dbReference type="PANTHER" id="PTHR47478:SF1">
    <property type="entry name" value="PYRIMIDINE 5'-NUCLEOTIDASE YJJG"/>
    <property type="match status" value="1"/>
</dbReference>
<protein>
    <submittedName>
        <fullName evidence="1">YjjG family noncanonical pyrimidine nucleotidase</fullName>
    </submittedName>
</protein>
<gene>
    <name evidence="1" type="ORF">NG653_10130</name>
</gene>
<dbReference type="EMBL" id="JAMXIB010000007">
    <property type="protein sequence ID" value="MCO5725213.1"/>
    <property type="molecule type" value="Genomic_DNA"/>
</dbReference>
<dbReference type="SUPFAM" id="SSF56784">
    <property type="entry name" value="HAD-like"/>
    <property type="match status" value="1"/>
</dbReference>
<dbReference type="SFLD" id="SFLDG01129">
    <property type="entry name" value="C1.5:_HAD__Beta-PGM__Phosphata"/>
    <property type="match status" value="1"/>
</dbReference>
<proteinExistence type="predicted"/>
<name>A0ABT1B0U7_9FLAO</name>
<dbReference type="InterPro" id="IPR023214">
    <property type="entry name" value="HAD_sf"/>
</dbReference>
<keyword evidence="2" id="KW-1185">Reference proteome</keyword>
<dbReference type="NCBIfam" id="TIGR01549">
    <property type="entry name" value="HAD-SF-IA-v1"/>
    <property type="match status" value="1"/>
</dbReference>
<dbReference type="Proteomes" id="UP001206312">
    <property type="component" value="Unassembled WGS sequence"/>
</dbReference>
<evidence type="ECO:0000313" key="2">
    <source>
        <dbReference type="Proteomes" id="UP001206312"/>
    </source>
</evidence>